<protein>
    <submittedName>
        <fullName evidence="1">Uncharacterized protein</fullName>
    </submittedName>
</protein>
<accession>A0A4Y2MBR9</accession>
<dbReference type="EMBL" id="BGPR01122343">
    <property type="protein sequence ID" value="GBN23934.1"/>
    <property type="molecule type" value="Genomic_DNA"/>
</dbReference>
<gene>
    <name evidence="1" type="ORF">AVEN_224365_1</name>
</gene>
<dbReference type="Proteomes" id="UP000499080">
    <property type="component" value="Unassembled WGS sequence"/>
</dbReference>
<keyword evidence="2" id="KW-1185">Reference proteome</keyword>
<name>A0A4Y2MBR9_ARAVE</name>
<evidence type="ECO:0000313" key="1">
    <source>
        <dbReference type="EMBL" id="GBN23934.1"/>
    </source>
</evidence>
<comment type="caution">
    <text evidence="1">The sequence shown here is derived from an EMBL/GenBank/DDBJ whole genome shotgun (WGS) entry which is preliminary data.</text>
</comment>
<evidence type="ECO:0000313" key="2">
    <source>
        <dbReference type="Proteomes" id="UP000499080"/>
    </source>
</evidence>
<proteinExistence type="predicted"/>
<dbReference type="AlphaFoldDB" id="A0A4Y2MBR9"/>
<organism evidence="1 2">
    <name type="scientific">Araneus ventricosus</name>
    <name type="common">Orbweaver spider</name>
    <name type="synonym">Epeira ventricosa</name>
    <dbReference type="NCBI Taxonomy" id="182803"/>
    <lineage>
        <taxon>Eukaryota</taxon>
        <taxon>Metazoa</taxon>
        <taxon>Ecdysozoa</taxon>
        <taxon>Arthropoda</taxon>
        <taxon>Chelicerata</taxon>
        <taxon>Arachnida</taxon>
        <taxon>Araneae</taxon>
        <taxon>Araneomorphae</taxon>
        <taxon>Entelegynae</taxon>
        <taxon>Araneoidea</taxon>
        <taxon>Araneidae</taxon>
        <taxon>Araneus</taxon>
    </lineage>
</organism>
<sequence length="88" mass="9674">MSAEAVSLRLVRVDVSSRRQPYGYLKERRSAEGGVLFVWSGVEVASPRRMQHGFLKKRDVSAVVSSSSGQGSKCLLVVQHGCLKRRVG</sequence>
<reference evidence="1 2" key="1">
    <citation type="journal article" date="2019" name="Sci. Rep.">
        <title>Orb-weaving spider Araneus ventricosus genome elucidates the spidroin gene catalogue.</title>
        <authorList>
            <person name="Kono N."/>
            <person name="Nakamura H."/>
            <person name="Ohtoshi R."/>
            <person name="Moran D.A.P."/>
            <person name="Shinohara A."/>
            <person name="Yoshida Y."/>
            <person name="Fujiwara M."/>
            <person name="Mori M."/>
            <person name="Tomita M."/>
            <person name="Arakawa K."/>
        </authorList>
    </citation>
    <scope>NUCLEOTIDE SEQUENCE [LARGE SCALE GENOMIC DNA]</scope>
</reference>